<dbReference type="EMBL" id="LNYY01000019">
    <property type="protein sequence ID" value="KTD68589.1"/>
    <property type="molecule type" value="Genomic_DNA"/>
</dbReference>
<dbReference type="RefSeq" id="WP_068310919.1">
    <property type="nucleotide sequence ID" value="NZ_DAIOMV010000006.1"/>
</dbReference>
<reference evidence="1 2" key="1">
    <citation type="submission" date="2015-11" db="EMBL/GenBank/DDBJ databases">
        <title>Genomic analysis of 38 Legionella species identifies large and diverse effector repertoires.</title>
        <authorList>
            <person name="Burstein D."/>
            <person name="Amaro F."/>
            <person name="Zusman T."/>
            <person name="Lifshitz Z."/>
            <person name="Cohen O."/>
            <person name="Gilbert J.A."/>
            <person name="Pupko T."/>
            <person name="Shuman H.A."/>
            <person name="Segal G."/>
        </authorList>
    </citation>
    <scope>NUCLEOTIDE SEQUENCE [LARGE SCALE GENOMIC DNA]</scope>
    <source>
        <strain evidence="1 2">IMVS3376</strain>
    </source>
</reference>
<keyword evidence="2" id="KW-1185">Reference proteome</keyword>
<comment type="caution">
    <text evidence="1">The sequence shown here is derived from an EMBL/GenBank/DDBJ whole genome shotgun (WGS) entry which is preliminary data.</text>
</comment>
<evidence type="ECO:0000313" key="2">
    <source>
        <dbReference type="Proteomes" id="UP000054926"/>
    </source>
</evidence>
<evidence type="ECO:0000313" key="1">
    <source>
        <dbReference type="EMBL" id="KTD68589.1"/>
    </source>
</evidence>
<name>A0A0W0ZH88_9GAMM</name>
<gene>
    <name evidence="1" type="ORF">Lste_1747</name>
</gene>
<evidence type="ECO:0008006" key="3">
    <source>
        <dbReference type="Google" id="ProtNLM"/>
    </source>
</evidence>
<dbReference type="PATRIC" id="fig|947033.5.peg.1846"/>
<dbReference type="AlphaFoldDB" id="A0A0W0ZH88"/>
<sequence length="238" mass="28182">MTNKTIILVSLSISPEKEADFNEFYHHRYIPNLMKIIPEIKFARRYQEHNVEGTLRYYNKQFLTIYGCDSETPSSSILEAIKERSGREKEKAEWSKFQTNDLHHLESACIYTQRYQHPRGMEKTLFNNPFFMVSVEVIPKKIALFDDWYEDHYLPRNLSDVPTWTACTRYSSQGRTPSRHLTLYEAQDLAALQQSLDLMRAQHRLKENASWKQWDTGNDPAITWEDATSFKPIFRYPD</sequence>
<accession>A0A0W0ZH88</accession>
<dbReference type="Proteomes" id="UP000054926">
    <property type="component" value="Unassembled WGS sequence"/>
</dbReference>
<proteinExistence type="predicted"/>
<protein>
    <recommendedName>
        <fullName evidence="3">EthD protein</fullName>
    </recommendedName>
</protein>
<organism evidence="1 2">
    <name type="scientific">Legionella steelei</name>
    <dbReference type="NCBI Taxonomy" id="947033"/>
    <lineage>
        <taxon>Bacteria</taxon>
        <taxon>Pseudomonadati</taxon>
        <taxon>Pseudomonadota</taxon>
        <taxon>Gammaproteobacteria</taxon>
        <taxon>Legionellales</taxon>
        <taxon>Legionellaceae</taxon>
        <taxon>Legionella</taxon>
    </lineage>
</organism>